<dbReference type="Pfam" id="PF02627">
    <property type="entry name" value="CMD"/>
    <property type="match status" value="1"/>
</dbReference>
<dbReference type="PANTHER" id="PTHR33570:SF2">
    <property type="entry name" value="CARBOXYMUCONOLACTONE DECARBOXYLASE-LIKE DOMAIN-CONTAINING PROTEIN"/>
    <property type="match status" value="1"/>
</dbReference>
<evidence type="ECO:0000313" key="3">
    <source>
        <dbReference type="Proteomes" id="UP000326711"/>
    </source>
</evidence>
<reference evidence="3" key="1">
    <citation type="submission" date="2019-10" db="EMBL/GenBank/DDBJ databases">
        <title>Complete genome sequence of Corynebacterium urogenitalis DSM 108747, isolated from the genital tract of a cow.</title>
        <authorList>
            <person name="Ruckert C."/>
            <person name="Ballas P."/>
            <person name="Wagener K."/>
            <person name="Drillich M."/>
            <person name="Kaempfer P."/>
            <person name="Busse H.-J."/>
            <person name="Ehling-Schulz M."/>
        </authorList>
    </citation>
    <scope>NUCLEOTIDE SEQUENCE [LARGE SCALE GENOMIC DNA]</scope>
    <source>
        <strain evidence="3">LMM 1652</strain>
    </source>
</reference>
<dbReference type="KEGG" id="cuo:CUROG_06295"/>
<dbReference type="Proteomes" id="UP000326711">
    <property type="component" value="Chromosome"/>
</dbReference>
<feature type="domain" description="Carboxymuconolactone decarboxylase-like" evidence="1">
    <location>
        <begin position="129"/>
        <end position="212"/>
    </location>
</feature>
<evidence type="ECO:0000313" key="2">
    <source>
        <dbReference type="EMBL" id="QFQ02621.1"/>
    </source>
</evidence>
<name>A0A5J6Z8A0_9CORY</name>
<protein>
    <submittedName>
        <fullName evidence="2">Carboxymuconolactone decarboxylase family protein</fullName>
    </submittedName>
</protein>
<sequence length="225" mass="24323">MPQWPIFPWEHRVCATRLLTNEPGGLALGFMIVSATIVDRAVYFKGSEERVLCVCPVVGGLVAEECVADQLKERGCLVTAYDVAMSTNEELHAAKDARYDAGIQVRRDVMGDEFVDAALARNAGSDGEELQKHVTATVWGSVWTREGLSKRDRSLLNIGMLVALRATEELRGHVKGGLTNGLTREEITEAIIHASGYCGAPAALSAMKVAQEVLVAELGPKNSED</sequence>
<dbReference type="GO" id="GO:0051920">
    <property type="term" value="F:peroxiredoxin activity"/>
    <property type="evidence" value="ECO:0007669"/>
    <property type="project" value="InterPro"/>
</dbReference>
<evidence type="ECO:0000259" key="1">
    <source>
        <dbReference type="Pfam" id="PF02627"/>
    </source>
</evidence>
<dbReference type="InterPro" id="IPR052512">
    <property type="entry name" value="4CMD/NDH-1_regulator"/>
</dbReference>
<gene>
    <name evidence="2" type="ORF">CUROG_06295</name>
</gene>
<keyword evidence="3" id="KW-1185">Reference proteome</keyword>
<dbReference type="Gene3D" id="1.20.1290.10">
    <property type="entry name" value="AhpD-like"/>
    <property type="match status" value="1"/>
</dbReference>
<organism evidence="2 3">
    <name type="scientific">Corynebacterium urogenitale</name>
    <dbReference type="NCBI Taxonomy" id="2487892"/>
    <lineage>
        <taxon>Bacteria</taxon>
        <taxon>Bacillati</taxon>
        <taxon>Actinomycetota</taxon>
        <taxon>Actinomycetes</taxon>
        <taxon>Mycobacteriales</taxon>
        <taxon>Corynebacteriaceae</taxon>
        <taxon>Corynebacterium</taxon>
    </lineage>
</organism>
<proteinExistence type="predicted"/>
<dbReference type="PANTHER" id="PTHR33570">
    <property type="entry name" value="4-CARBOXYMUCONOLACTONE DECARBOXYLASE FAMILY PROTEIN"/>
    <property type="match status" value="1"/>
</dbReference>
<accession>A0A5J6Z8A0</accession>
<dbReference type="SUPFAM" id="SSF69118">
    <property type="entry name" value="AhpD-like"/>
    <property type="match status" value="1"/>
</dbReference>
<dbReference type="EMBL" id="CP045032">
    <property type="protein sequence ID" value="QFQ02621.1"/>
    <property type="molecule type" value="Genomic_DNA"/>
</dbReference>
<dbReference type="InterPro" id="IPR029032">
    <property type="entry name" value="AhpD-like"/>
</dbReference>
<dbReference type="InterPro" id="IPR003779">
    <property type="entry name" value="CMD-like"/>
</dbReference>
<dbReference type="AlphaFoldDB" id="A0A5J6Z8A0"/>